<accession>A0ACC1H604</accession>
<dbReference type="Proteomes" id="UP001145114">
    <property type="component" value="Unassembled WGS sequence"/>
</dbReference>
<protein>
    <submittedName>
        <fullName evidence="1">GTPase required for pre-60S ribosomal subunit nuclear export and maturation</fullName>
    </submittedName>
</protein>
<proteinExistence type="predicted"/>
<evidence type="ECO:0000313" key="1">
    <source>
        <dbReference type="EMBL" id="KAJ1669262.1"/>
    </source>
</evidence>
<comment type="caution">
    <text evidence="1">The sequence shown here is derived from an EMBL/GenBank/DDBJ whole genome shotgun (WGS) entry which is preliminary data.</text>
</comment>
<name>A0ACC1H604_9FUNG</name>
<organism evidence="1 2">
    <name type="scientific">Spiromyces aspiralis</name>
    <dbReference type="NCBI Taxonomy" id="68401"/>
    <lineage>
        <taxon>Eukaryota</taxon>
        <taxon>Fungi</taxon>
        <taxon>Fungi incertae sedis</taxon>
        <taxon>Zoopagomycota</taxon>
        <taxon>Kickxellomycotina</taxon>
        <taxon>Kickxellomycetes</taxon>
        <taxon>Kickxellales</taxon>
        <taxon>Kickxellaceae</taxon>
        <taxon>Spiromyces</taxon>
    </lineage>
</organism>
<reference evidence="1" key="1">
    <citation type="submission" date="2022-06" db="EMBL/GenBank/DDBJ databases">
        <title>Phylogenomic reconstructions and comparative analyses of Kickxellomycotina fungi.</title>
        <authorList>
            <person name="Reynolds N.K."/>
            <person name="Stajich J.E."/>
            <person name="Barry K."/>
            <person name="Grigoriev I.V."/>
            <person name="Crous P."/>
            <person name="Smith M.E."/>
        </authorList>
    </citation>
    <scope>NUCLEOTIDE SEQUENCE</scope>
    <source>
        <strain evidence="1">RSA 2271</strain>
    </source>
</reference>
<gene>
    <name evidence="1" type="primary">NOG2_3</name>
    <name evidence="1" type="ORF">EV182_008842</name>
</gene>
<evidence type="ECO:0000313" key="2">
    <source>
        <dbReference type="Proteomes" id="UP001145114"/>
    </source>
</evidence>
<sequence length="90" mass="9989">MGKAKGSGGSAGLGNLKMKGENFYRDKAKLRYLNMLKSGKAVRDSDGKVIKAAPFQSSEAKIARIEPNRRWFGNTRVIGQKALEDFREQL</sequence>
<keyword evidence="2" id="KW-1185">Reference proteome</keyword>
<feature type="non-terminal residue" evidence="1">
    <location>
        <position position="90"/>
    </location>
</feature>
<dbReference type="EMBL" id="JAMZIH010010055">
    <property type="protein sequence ID" value="KAJ1669262.1"/>
    <property type="molecule type" value="Genomic_DNA"/>
</dbReference>